<dbReference type="SMART" id="SM01335">
    <property type="entry name" value="PADR1"/>
    <property type="match status" value="1"/>
</dbReference>
<dbReference type="InterPro" id="IPR036957">
    <property type="entry name" value="Znf_PARP_sf"/>
</dbReference>
<keyword evidence="5" id="KW-0963">Cytoplasm</keyword>
<dbReference type="PROSITE" id="PS51977">
    <property type="entry name" value="WGR"/>
    <property type="match status" value="1"/>
</dbReference>
<evidence type="ECO:0000313" key="37">
    <source>
        <dbReference type="Proteomes" id="UP000299102"/>
    </source>
</evidence>
<keyword evidence="21" id="KW-0804">Transcription</keyword>
<keyword evidence="10 30" id="KW-0808">Transferase</keyword>
<dbReference type="Gene3D" id="3.30.1740.10">
    <property type="entry name" value="Zinc finger, PARP-type"/>
    <property type="match status" value="2"/>
</dbReference>
<dbReference type="GO" id="GO:0140815">
    <property type="term" value="F:NAD+-protein-histidine ADP-ribosyltransferase activity"/>
    <property type="evidence" value="ECO:0007669"/>
    <property type="project" value="RHEA"/>
</dbReference>
<organism evidence="36 37">
    <name type="scientific">Eumeta variegata</name>
    <name type="common">Bagworm moth</name>
    <name type="synonym">Eumeta japonica</name>
    <dbReference type="NCBI Taxonomy" id="151549"/>
    <lineage>
        <taxon>Eukaryota</taxon>
        <taxon>Metazoa</taxon>
        <taxon>Ecdysozoa</taxon>
        <taxon>Arthropoda</taxon>
        <taxon>Hexapoda</taxon>
        <taxon>Insecta</taxon>
        <taxon>Pterygota</taxon>
        <taxon>Neoptera</taxon>
        <taxon>Endopterygota</taxon>
        <taxon>Lepidoptera</taxon>
        <taxon>Glossata</taxon>
        <taxon>Ditrysia</taxon>
        <taxon>Tineoidea</taxon>
        <taxon>Psychidae</taxon>
        <taxon>Oiketicinae</taxon>
        <taxon>Eumeta</taxon>
    </lineage>
</organism>
<evidence type="ECO:0000256" key="9">
    <source>
        <dbReference type="ARBA" id="ARBA00022676"/>
    </source>
</evidence>
<dbReference type="GO" id="GO:0051287">
    <property type="term" value="F:NAD binding"/>
    <property type="evidence" value="ECO:0007669"/>
    <property type="project" value="InterPro"/>
</dbReference>
<dbReference type="Gene3D" id="1.20.142.10">
    <property type="entry name" value="Poly(ADP-ribose) polymerase, regulatory domain"/>
    <property type="match status" value="1"/>
</dbReference>
<dbReference type="PANTHER" id="PTHR10459">
    <property type="entry name" value="DNA LIGASE"/>
    <property type="match status" value="1"/>
</dbReference>
<dbReference type="InterPro" id="IPR036420">
    <property type="entry name" value="BRCT_dom_sf"/>
</dbReference>
<dbReference type="EMBL" id="BGZK01000265">
    <property type="protein sequence ID" value="GBP32813.1"/>
    <property type="molecule type" value="Genomic_DNA"/>
</dbReference>
<evidence type="ECO:0000259" key="35">
    <source>
        <dbReference type="PROSITE" id="PS51977"/>
    </source>
</evidence>
<keyword evidence="12" id="KW-0479">Metal-binding</keyword>
<evidence type="ECO:0000256" key="28">
    <source>
        <dbReference type="ARBA" id="ARBA00048339"/>
    </source>
</evidence>
<dbReference type="OrthoDB" id="429950at2759"/>
<dbReference type="Pfam" id="PF00533">
    <property type="entry name" value="BRCT"/>
    <property type="match status" value="1"/>
</dbReference>
<dbReference type="SUPFAM" id="SSF47587">
    <property type="entry name" value="Domain of poly(ADP-ribose) polymerase"/>
    <property type="match status" value="1"/>
</dbReference>
<keyword evidence="15" id="KW-0863">Zinc-finger</keyword>
<evidence type="ECO:0000256" key="26">
    <source>
        <dbReference type="ARBA" id="ARBA00033987"/>
    </source>
</evidence>
<dbReference type="SMART" id="SM01336">
    <property type="entry name" value="zf-PARP"/>
    <property type="match status" value="2"/>
</dbReference>
<keyword evidence="16" id="KW-0862">Zinc</keyword>
<evidence type="ECO:0000256" key="3">
    <source>
        <dbReference type="ARBA" id="ARBA00004604"/>
    </source>
</evidence>
<dbReference type="InterPro" id="IPR001357">
    <property type="entry name" value="BRCT_dom"/>
</dbReference>
<dbReference type="GO" id="GO:0045087">
    <property type="term" value="P:innate immune response"/>
    <property type="evidence" value="ECO:0007669"/>
    <property type="project" value="UniProtKB-KW"/>
</dbReference>
<dbReference type="FunFam" id="1.20.142.10:FF:000001">
    <property type="entry name" value="Poly [ADP-ribose] polymerase"/>
    <property type="match status" value="1"/>
</dbReference>
<keyword evidence="19 30" id="KW-0520">NAD</keyword>
<evidence type="ECO:0000256" key="2">
    <source>
        <dbReference type="ARBA" id="ARBA00004514"/>
    </source>
</evidence>
<accession>A0A4C1V1Z2</accession>
<evidence type="ECO:0000256" key="23">
    <source>
        <dbReference type="ARBA" id="ARBA00024159"/>
    </source>
</evidence>
<comment type="catalytic activity">
    <reaction evidence="27">
        <text>L-histidyl-[protein] + NAD(+) = N(tele)-(ADP-D-ribosyl)-L-histidyl-[protein] + nicotinamide + H(+)</text>
        <dbReference type="Rhea" id="RHEA:72071"/>
        <dbReference type="Rhea" id="RHEA-COMP:9745"/>
        <dbReference type="Rhea" id="RHEA-COMP:18085"/>
        <dbReference type="ChEBI" id="CHEBI:15378"/>
        <dbReference type="ChEBI" id="CHEBI:17154"/>
        <dbReference type="ChEBI" id="CHEBI:29979"/>
        <dbReference type="ChEBI" id="CHEBI:57540"/>
        <dbReference type="ChEBI" id="CHEBI:191398"/>
    </reaction>
    <physiologicalReaction direction="left-to-right" evidence="27">
        <dbReference type="Rhea" id="RHEA:72072"/>
    </physiologicalReaction>
</comment>
<evidence type="ECO:0000256" key="1">
    <source>
        <dbReference type="ARBA" id="ARBA00004286"/>
    </source>
</evidence>
<dbReference type="SUPFAM" id="SSF52113">
    <property type="entry name" value="BRCT domain"/>
    <property type="match status" value="1"/>
</dbReference>
<dbReference type="PROSITE" id="PS51059">
    <property type="entry name" value="PARP_CATALYTIC"/>
    <property type="match status" value="1"/>
</dbReference>
<feature type="domain" description="PARP-type" evidence="31">
    <location>
        <begin position="118"/>
        <end position="207"/>
    </location>
</feature>
<feature type="domain" description="PARP catalytic" evidence="33">
    <location>
        <begin position="822"/>
        <end position="1045"/>
    </location>
</feature>
<name>A0A4C1V1Z2_EUMVA</name>
<evidence type="ECO:0000256" key="22">
    <source>
        <dbReference type="ARBA" id="ARBA00023242"/>
    </source>
</evidence>
<dbReference type="Proteomes" id="UP000299102">
    <property type="component" value="Unassembled WGS sequence"/>
</dbReference>
<comment type="similarity">
    <text evidence="25">Belongs to the ARTD/PARP family.</text>
</comment>
<evidence type="ECO:0000256" key="24">
    <source>
        <dbReference type="ARBA" id="ARBA00024164"/>
    </source>
</evidence>
<dbReference type="EC" id="2.4.2.-" evidence="30"/>
<dbReference type="Pfam" id="PF00645">
    <property type="entry name" value="zf-PARP"/>
    <property type="match status" value="2"/>
</dbReference>
<keyword evidence="20" id="KW-0238">DNA-binding</keyword>
<evidence type="ECO:0000256" key="4">
    <source>
        <dbReference type="ARBA" id="ARBA00022454"/>
    </source>
</evidence>
<comment type="subcellular location">
    <subcellularLocation>
        <location evidence="1">Chromosome</location>
    </subcellularLocation>
    <subcellularLocation>
        <location evidence="2">Cytoplasm</location>
        <location evidence="2">Cytosol</location>
    </subcellularLocation>
    <subcellularLocation>
        <location evidence="3">Nucleus</location>
        <location evidence="3">Nucleolus</location>
    </subcellularLocation>
</comment>
<dbReference type="SMART" id="SM00773">
    <property type="entry name" value="WGR"/>
    <property type="match status" value="1"/>
</dbReference>
<dbReference type="InterPro" id="IPR038650">
    <property type="entry name" value="PADR1_C_dom_sf"/>
</dbReference>
<evidence type="ECO:0000259" key="31">
    <source>
        <dbReference type="PROSITE" id="PS50064"/>
    </source>
</evidence>
<evidence type="ECO:0000256" key="13">
    <source>
        <dbReference type="ARBA" id="ARBA00022737"/>
    </source>
</evidence>
<evidence type="ECO:0000256" key="27">
    <source>
        <dbReference type="ARBA" id="ARBA00048241"/>
    </source>
</evidence>
<dbReference type="GO" id="GO:0003677">
    <property type="term" value="F:DNA binding"/>
    <property type="evidence" value="ECO:0007669"/>
    <property type="project" value="UniProtKB-KW"/>
</dbReference>
<sequence>MSELPYQAEYAKSGRASCKKCKQKIDQGALRLAVMVQSAFFDGKQPNWYHEECFFSKQRPKSVDDIGKFNTLTHSDQKRLTSVIGDLSSGVVMPIENKSKGKGTKRGNSDNNAALKDFAIEYSKSSRATCKVCDIKICKDEVRICKIVYDTEVGQKFGGQPLWHHVNCFAEARSELLYMAGGENLPGYKSLKKEDQKMVKDAIKPLKLDEIPVKKLKEEPKDEKELKQEKEFDKKIEKQNNLFQKYRKALSECTKNDLDEILETNLQEVPSGRDEKINHLADCMAFGALEPCPKCNQGQFILENYGYKCTVTGDARRTRLPRYPRPARKRQKGIVARLPVHAQSTTERAIFRGLGNISEWTKCQNIVQNPKRVPMKIPKEFKDYSVFSKYKPKVGVRLFTSPQPPKQIIVKKEEPSEGSQKSKPIPPLKNLQFFIYGKVSNKEEIKKKILKLGGLVPSKLNDSIAAVVSTKADVEKMSDKMISIQEQQIEVVEQSFFDLINKEKGSVSDSLQLIKENNIAEWGSDPKTRVPQDVIDGKSMPKSGSIYTKSSKSGVQKLKLKGGTAVDPDSELQDISHVYKDPDGTKWTVVLNKTDVIAQKNSYYKLQLLESDNSKKYWLFKSWGRTGTTIGGNKVQSCKSLSEAQTLFESAYMDKTQNPWEDRLNFVKVPDGYYPVDMDYGDDQVASKVLEVDKNSKLPVPVQQLICKIFDVQLMKKTLLEFELDAEKMPLGKLSKKQIMSGYKVLSELLILIEKGKADEIKVIDATNRFYTFIPHDFGIQNPPLLNNVDFIKKKTEMLDNLLEIEIAYNMLNQDSSDNTLSPVDGHYLKLKAEIIPLDEKSPEYEMILTYVKNTHAETHTFYTLEIKQIFKVMRENEDKRYKPFKKLHNRRLLWHGSRTTNFTGIISQGLRIAPPEAPVTGYMFGKGIYFADMVSKSANYCCTSQSEPMGLMLLCEVALGNILKREYRAPCAAATRQRVAASSHLPTNDTRCSSNTAVAIAALLVDSQVIYYQGCGWESLMKNVTLGNVTMSHRTRERPAECLASLSHSTMIGLPRAQH</sequence>
<evidence type="ECO:0000256" key="5">
    <source>
        <dbReference type="ARBA" id="ARBA00022490"/>
    </source>
</evidence>
<evidence type="ECO:0000256" key="18">
    <source>
        <dbReference type="ARBA" id="ARBA00023015"/>
    </source>
</evidence>
<keyword evidence="22" id="KW-0539">Nucleus</keyword>
<evidence type="ECO:0000256" key="12">
    <source>
        <dbReference type="ARBA" id="ARBA00022723"/>
    </source>
</evidence>
<keyword evidence="6" id="KW-1017">Isopeptide bond</keyword>
<evidence type="ECO:0000259" key="32">
    <source>
        <dbReference type="PROSITE" id="PS50172"/>
    </source>
</evidence>
<dbReference type="CDD" id="cd01437">
    <property type="entry name" value="parp_like"/>
    <property type="match status" value="1"/>
</dbReference>
<evidence type="ECO:0000259" key="33">
    <source>
        <dbReference type="PROSITE" id="PS51059"/>
    </source>
</evidence>
<dbReference type="GO" id="GO:0070212">
    <property type="term" value="P:protein poly-ADP-ribosylation"/>
    <property type="evidence" value="ECO:0007669"/>
    <property type="project" value="TreeGrafter"/>
</dbReference>
<dbReference type="Pfam" id="PF05406">
    <property type="entry name" value="WGR"/>
    <property type="match status" value="1"/>
</dbReference>
<dbReference type="GO" id="GO:0008270">
    <property type="term" value="F:zinc ion binding"/>
    <property type="evidence" value="ECO:0007669"/>
    <property type="project" value="UniProtKB-KW"/>
</dbReference>
<dbReference type="GO" id="GO:0140808">
    <property type="term" value="F:NAD+-protein-tyrosine ADP-ribosyltransferase activity"/>
    <property type="evidence" value="ECO:0007669"/>
    <property type="project" value="RHEA"/>
</dbReference>
<dbReference type="InterPro" id="IPR008288">
    <property type="entry name" value="PARP"/>
</dbReference>
<dbReference type="GO" id="GO:0140807">
    <property type="term" value="F:NAD+-protein-glutamate ADP-ribosyltransferase activity"/>
    <property type="evidence" value="ECO:0007669"/>
    <property type="project" value="RHEA"/>
</dbReference>
<dbReference type="Gene3D" id="2.20.25.630">
    <property type="match status" value="1"/>
</dbReference>
<dbReference type="PIRSF" id="PIRSF000489">
    <property type="entry name" value="NAD_ADPRT"/>
    <property type="match status" value="1"/>
</dbReference>
<keyword evidence="7" id="KW-0021">Allosteric enzyme</keyword>
<evidence type="ECO:0000256" key="14">
    <source>
        <dbReference type="ARBA" id="ARBA00022765"/>
    </source>
</evidence>
<dbReference type="InterPro" id="IPR049296">
    <property type="entry name" value="PARP1-like_PADR1_N"/>
</dbReference>
<evidence type="ECO:0000256" key="8">
    <source>
        <dbReference type="ARBA" id="ARBA00022588"/>
    </source>
</evidence>
<comment type="catalytic activity">
    <reaction evidence="26">
        <text>NAD(+) + (ADP-D-ribosyl)n-acceptor = nicotinamide + (ADP-D-ribosyl)n+1-acceptor + H(+).</text>
        <dbReference type="EC" id="2.4.2.30"/>
    </reaction>
</comment>
<dbReference type="GO" id="GO:0016779">
    <property type="term" value="F:nucleotidyltransferase activity"/>
    <property type="evidence" value="ECO:0007669"/>
    <property type="project" value="UniProtKB-KW"/>
</dbReference>
<dbReference type="GO" id="GO:0006302">
    <property type="term" value="P:double-strand break repair"/>
    <property type="evidence" value="ECO:0007669"/>
    <property type="project" value="TreeGrafter"/>
</dbReference>
<reference evidence="36 37" key="1">
    <citation type="journal article" date="2019" name="Commun. Biol.">
        <title>The bagworm genome reveals a unique fibroin gene that provides high tensile strength.</title>
        <authorList>
            <person name="Kono N."/>
            <person name="Nakamura H."/>
            <person name="Ohtoshi R."/>
            <person name="Tomita M."/>
            <person name="Numata K."/>
            <person name="Arakawa K."/>
        </authorList>
    </citation>
    <scope>NUCLEOTIDE SEQUENCE [LARGE SCALE GENOMIC DNA]</scope>
</reference>
<dbReference type="SMART" id="SM00292">
    <property type="entry name" value="BRCT"/>
    <property type="match status" value="1"/>
</dbReference>
<dbReference type="InterPro" id="IPR012317">
    <property type="entry name" value="Poly(ADP-ribose)pol_cat_dom"/>
</dbReference>
<feature type="domain" description="BRCT" evidence="32">
    <location>
        <begin position="423"/>
        <end position="497"/>
    </location>
</feature>
<keyword evidence="11" id="KW-0548">Nucleotidyltransferase</keyword>
<dbReference type="GO" id="GO:0003950">
    <property type="term" value="F:NAD+ poly-ADP-ribosyltransferase activity"/>
    <property type="evidence" value="ECO:0007669"/>
    <property type="project" value="UniProtKB-UniRule"/>
</dbReference>
<dbReference type="PROSITE" id="PS52007">
    <property type="entry name" value="PADR1"/>
    <property type="match status" value="1"/>
</dbReference>
<dbReference type="PROSITE" id="PS50064">
    <property type="entry name" value="ZF_PARP_2"/>
    <property type="match status" value="2"/>
</dbReference>
<dbReference type="PROSITE" id="PS51060">
    <property type="entry name" value="PARP_ALPHA_HD"/>
    <property type="match status" value="1"/>
</dbReference>
<dbReference type="Pfam" id="PF02877">
    <property type="entry name" value="PARP_reg"/>
    <property type="match status" value="1"/>
</dbReference>
<dbReference type="SUPFAM" id="SSF57716">
    <property type="entry name" value="Glucocorticoid receptor-like (DNA-binding domain)"/>
    <property type="match status" value="2"/>
</dbReference>
<evidence type="ECO:0000256" key="11">
    <source>
        <dbReference type="ARBA" id="ARBA00022695"/>
    </source>
</evidence>
<proteinExistence type="inferred from homology"/>
<evidence type="ECO:0000256" key="30">
    <source>
        <dbReference type="RuleBase" id="RU362114"/>
    </source>
</evidence>
<dbReference type="GO" id="GO:0005694">
    <property type="term" value="C:chromosome"/>
    <property type="evidence" value="ECO:0007669"/>
    <property type="project" value="UniProtKB-SubCell"/>
</dbReference>
<evidence type="ECO:0000256" key="16">
    <source>
        <dbReference type="ARBA" id="ARBA00022833"/>
    </source>
</evidence>
<dbReference type="AlphaFoldDB" id="A0A4C1V1Z2"/>
<keyword evidence="37" id="KW-1185">Reference proteome</keyword>
<keyword evidence="4" id="KW-0158">Chromosome</keyword>
<comment type="catalytic activity">
    <reaction evidence="24">
        <text>L-aspartyl-[protein] + NAD(+) = 4-O-(ADP-D-ribosyl)-L-aspartyl-[protein] + nicotinamide</text>
        <dbReference type="Rhea" id="RHEA:54424"/>
        <dbReference type="Rhea" id="RHEA-COMP:9867"/>
        <dbReference type="Rhea" id="RHEA-COMP:13832"/>
        <dbReference type="ChEBI" id="CHEBI:17154"/>
        <dbReference type="ChEBI" id="CHEBI:29961"/>
        <dbReference type="ChEBI" id="CHEBI:57540"/>
        <dbReference type="ChEBI" id="CHEBI:138102"/>
    </reaction>
    <physiologicalReaction direction="left-to-right" evidence="24">
        <dbReference type="Rhea" id="RHEA:54425"/>
    </physiologicalReaction>
</comment>
<evidence type="ECO:0000256" key="21">
    <source>
        <dbReference type="ARBA" id="ARBA00023163"/>
    </source>
</evidence>
<feature type="domain" description="WGR" evidence="35">
    <location>
        <begin position="575"/>
        <end position="673"/>
    </location>
</feature>
<keyword evidence="17" id="KW-0391">Immunity</keyword>
<evidence type="ECO:0000256" key="29">
    <source>
        <dbReference type="ARBA" id="ARBA00048575"/>
    </source>
</evidence>
<evidence type="ECO:0000256" key="19">
    <source>
        <dbReference type="ARBA" id="ARBA00023027"/>
    </source>
</evidence>
<dbReference type="InterPro" id="IPR001510">
    <property type="entry name" value="Znf_PARP"/>
</dbReference>
<comment type="catalytic activity">
    <reaction evidence="29">
        <text>L-seryl-[protein] + NAD(+) = O-(ADP-D-ribosyl)-L-seryl-[protein] + nicotinamide + H(+)</text>
        <dbReference type="Rhea" id="RHEA:58232"/>
        <dbReference type="Rhea" id="RHEA-COMP:9863"/>
        <dbReference type="Rhea" id="RHEA-COMP:15091"/>
        <dbReference type="ChEBI" id="CHEBI:15378"/>
        <dbReference type="ChEBI" id="CHEBI:17154"/>
        <dbReference type="ChEBI" id="CHEBI:29999"/>
        <dbReference type="ChEBI" id="CHEBI:57540"/>
        <dbReference type="ChEBI" id="CHEBI:142556"/>
    </reaction>
    <physiologicalReaction direction="left-to-right" evidence="29">
        <dbReference type="Rhea" id="RHEA:58233"/>
    </physiologicalReaction>
</comment>
<keyword evidence="9 30" id="KW-0328">Glycosyltransferase</keyword>
<comment type="catalytic activity">
    <reaction evidence="23">
        <text>L-glutamyl-[protein] + NAD(+) = 5-O-(ADP-D-ribosyl)-L-glutamyl-[protein] + nicotinamide</text>
        <dbReference type="Rhea" id="RHEA:58224"/>
        <dbReference type="Rhea" id="RHEA-COMP:10208"/>
        <dbReference type="Rhea" id="RHEA-COMP:15089"/>
        <dbReference type="ChEBI" id="CHEBI:17154"/>
        <dbReference type="ChEBI" id="CHEBI:29973"/>
        <dbReference type="ChEBI" id="CHEBI:57540"/>
        <dbReference type="ChEBI" id="CHEBI:142540"/>
    </reaction>
    <physiologicalReaction direction="left-to-right" evidence="23">
        <dbReference type="Rhea" id="RHEA:58225"/>
    </physiologicalReaction>
</comment>
<feature type="domain" description="PARP alpha-helical" evidence="34">
    <location>
        <begin position="695"/>
        <end position="813"/>
    </location>
</feature>
<keyword evidence="8" id="KW-0399">Innate immunity</keyword>
<evidence type="ECO:0000256" key="25">
    <source>
        <dbReference type="ARBA" id="ARBA00024347"/>
    </source>
</evidence>
<dbReference type="GO" id="GO:0140805">
    <property type="term" value="F:NAD+-protein-serine ADP-ribosyltransferase activity"/>
    <property type="evidence" value="ECO:0007669"/>
    <property type="project" value="RHEA"/>
</dbReference>
<dbReference type="InterPro" id="IPR036616">
    <property type="entry name" value="Poly(ADP-ribose)pol_reg_dom_sf"/>
</dbReference>
<dbReference type="CDD" id="cd08001">
    <property type="entry name" value="WGR_PARP1_like"/>
    <property type="match status" value="1"/>
</dbReference>
<dbReference type="STRING" id="151549.A0A4C1V1Z2"/>
<evidence type="ECO:0000259" key="34">
    <source>
        <dbReference type="PROSITE" id="PS51060"/>
    </source>
</evidence>
<dbReference type="InterPro" id="IPR036930">
    <property type="entry name" value="WGR_dom_sf"/>
</dbReference>
<gene>
    <name evidence="36" type="ORF">EVAR_19665_1</name>
</gene>
<evidence type="ECO:0000256" key="15">
    <source>
        <dbReference type="ARBA" id="ARBA00022771"/>
    </source>
</evidence>
<dbReference type="InterPro" id="IPR050800">
    <property type="entry name" value="ARTD/PARP"/>
</dbReference>
<evidence type="ECO:0000256" key="20">
    <source>
        <dbReference type="ARBA" id="ARBA00023125"/>
    </source>
</evidence>
<dbReference type="PANTHER" id="PTHR10459:SF112">
    <property type="entry name" value="POLY [ADP-RIBOSE] POLYMERASE 1"/>
    <property type="match status" value="1"/>
</dbReference>
<dbReference type="Gene3D" id="3.90.228.10">
    <property type="match status" value="1"/>
</dbReference>
<dbReference type="GO" id="GO:0005730">
    <property type="term" value="C:nucleolus"/>
    <property type="evidence" value="ECO:0007669"/>
    <property type="project" value="UniProtKB-SubCell"/>
</dbReference>
<dbReference type="InterPro" id="IPR008893">
    <property type="entry name" value="WGR_domain"/>
</dbReference>
<keyword evidence="13" id="KW-0677">Repeat</keyword>
<evidence type="ECO:0000313" key="36">
    <source>
        <dbReference type="EMBL" id="GBP32813.1"/>
    </source>
</evidence>
<keyword evidence="14" id="KW-0013">ADP-ribosylation</keyword>
<dbReference type="GO" id="GO:0005829">
    <property type="term" value="C:cytosol"/>
    <property type="evidence" value="ECO:0007669"/>
    <property type="project" value="UniProtKB-SubCell"/>
</dbReference>
<feature type="domain" description="PARP-type" evidence="31">
    <location>
        <begin position="6"/>
        <end position="88"/>
    </location>
</feature>
<dbReference type="Gene3D" id="3.40.50.10190">
    <property type="entry name" value="BRCT domain"/>
    <property type="match status" value="1"/>
</dbReference>
<dbReference type="GO" id="GO:0140806">
    <property type="term" value="F:NAD+-protein-aspartate ADP-ribosyltransferase activity"/>
    <property type="evidence" value="ECO:0007669"/>
    <property type="project" value="RHEA"/>
</dbReference>
<protein>
    <recommendedName>
        <fullName evidence="30">Poly [ADP-ribose] polymerase</fullName>
        <shortName evidence="30">PARP</shortName>
        <ecNumber evidence="30">2.4.2.-</ecNumber>
    </recommendedName>
</protein>
<evidence type="ECO:0000256" key="17">
    <source>
        <dbReference type="ARBA" id="ARBA00022859"/>
    </source>
</evidence>
<evidence type="ECO:0000256" key="7">
    <source>
        <dbReference type="ARBA" id="ARBA00022533"/>
    </source>
</evidence>
<dbReference type="Gene3D" id="3.90.640.80">
    <property type="match status" value="1"/>
</dbReference>
<evidence type="ECO:0000256" key="10">
    <source>
        <dbReference type="ARBA" id="ARBA00022679"/>
    </source>
</evidence>
<dbReference type="SUPFAM" id="SSF142921">
    <property type="entry name" value="WGR domain-like"/>
    <property type="match status" value="1"/>
</dbReference>
<evidence type="ECO:0000256" key="6">
    <source>
        <dbReference type="ARBA" id="ARBA00022499"/>
    </source>
</evidence>
<dbReference type="InterPro" id="IPR004102">
    <property type="entry name" value="Poly(ADP-ribose)pol_reg_dom"/>
</dbReference>
<comment type="caution">
    <text evidence="36">The sequence shown here is derived from an EMBL/GenBank/DDBJ whole genome shotgun (WGS) entry which is preliminary data.</text>
</comment>
<keyword evidence="18" id="KW-0805">Transcription regulation</keyword>
<comment type="catalytic activity">
    <reaction evidence="28">
        <text>L-tyrosyl-[protein] + NAD(+) = O-(ADP-D-ribosyl)-L-tyrosyl-[protein] + nicotinamide + H(+)</text>
        <dbReference type="Rhea" id="RHEA:58236"/>
        <dbReference type="Rhea" id="RHEA-COMP:10136"/>
        <dbReference type="Rhea" id="RHEA-COMP:15092"/>
        <dbReference type="ChEBI" id="CHEBI:15378"/>
        <dbReference type="ChEBI" id="CHEBI:17154"/>
        <dbReference type="ChEBI" id="CHEBI:46858"/>
        <dbReference type="ChEBI" id="CHEBI:57540"/>
        <dbReference type="ChEBI" id="CHEBI:142557"/>
    </reaction>
    <physiologicalReaction direction="left-to-right" evidence="28">
        <dbReference type="Rhea" id="RHEA:58237"/>
    </physiologicalReaction>
</comment>
<dbReference type="SUPFAM" id="SSF56399">
    <property type="entry name" value="ADP-ribosylation"/>
    <property type="match status" value="1"/>
</dbReference>
<dbReference type="Pfam" id="PF21728">
    <property type="entry name" value="PADR1_N"/>
    <property type="match status" value="1"/>
</dbReference>
<dbReference type="Pfam" id="PF00644">
    <property type="entry name" value="PARP"/>
    <property type="match status" value="1"/>
</dbReference>
<dbReference type="PROSITE" id="PS50172">
    <property type="entry name" value="BRCT"/>
    <property type="match status" value="1"/>
</dbReference>